<dbReference type="AlphaFoldDB" id="A0A2K3K0W4"/>
<sequence length="73" mass="7725">MQRRDETKVVVGASSSGEAVGGRRCVSMVVARVGLGPTLNSKMVSESSPVFTGPPSIRFLIKHPPFISAPQTQ</sequence>
<organism evidence="1 2">
    <name type="scientific">Trifolium pratense</name>
    <name type="common">Red clover</name>
    <dbReference type="NCBI Taxonomy" id="57577"/>
    <lineage>
        <taxon>Eukaryota</taxon>
        <taxon>Viridiplantae</taxon>
        <taxon>Streptophyta</taxon>
        <taxon>Embryophyta</taxon>
        <taxon>Tracheophyta</taxon>
        <taxon>Spermatophyta</taxon>
        <taxon>Magnoliopsida</taxon>
        <taxon>eudicotyledons</taxon>
        <taxon>Gunneridae</taxon>
        <taxon>Pentapetalae</taxon>
        <taxon>rosids</taxon>
        <taxon>fabids</taxon>
        <taxon>Fabales</taxon>
        <taxon>Fabaceae</taxon>
        <taxon>Papilionoideae</taxon>
        <taxon>50 kb inversion clade</taxon>
        <taxon>NPAAA clade</taxon>
        <taxon>Hologalegina</taxon>
        <taxon>IRL clade</taxon>
        <taxon>Trifolieae</taxon>
        <taxon>Trifolium</taxon>
    </lineage>
</organism>
<dbReference type="Proteomes" id="UP000236291">
    <property type="component" value="Unassembled WGS sequence"/>
</dbReference>
<protein>
    <submittedName>
        <fullName evidence="1">Uncharacterized protein</fullName>
    </submittedName>
</protein>
<proteinExistence type="predicted"/>
<reference evidence="1 2" key="2">
    <citation type="journal article" date="2017" name="Front. Plant Sci.">
        <title>Gene Classification and Mining of Molecular Markers Useful in Red Clover (Trifolium pratense) Breeding.</title>
        <authorList>
            <person name="Istvanek J."/>
            <person name="Dluhosova J."/>
            <person name="Dluhos P."/>
            <person name="Patkova L."/>
            <person name="Nedelnik J."/>
            <person name="Repkova J."/>
        </authorList>
    </citation>
    <scope>NUCLEOTIDE SEQUENCE [LARGE SCALE GENOMIC DNA]</scope>
    <source>
        <strain evidence="2">cv. Tatra</strain>
        <tissue evidence="1">Young leaves</tissue>
    </source>
</reference>
<evidence type="ECO:0000313" key="1">
    <source>
        <dbReference type="EMBL" id="PNX59918.1"/>
    </source>
</evidence>
<comment type="caution">
    <text evidence="1">The sequence shown here is derived from an EMBL/GenBank/DDBJ whole genome shotgun (WGS) entry which is preliminary data.</text>
</comment>
<evidence type="ECO:0000313" key="2">
    <source>
        <dbReference type="Proteomes" id="UP000236291"/>
    </source>
</evidence>
<name>A0A2K3K0W4_TRIPR</name>
<accession>A0A2K3K0W4</accession>
<gene>
    <name evidence="1" type="ORF">L195_g051662</name>
</gene>
<dbReference type="EMBL" id="ASHM01081672">
    <property type="protein sequence ID" value="PNX59918.1"/>
    <property type="molecule type" value="Genomic_DNA"/>
</dbReference>
<reference evidence="1 2" key="1">
    <citation type="journal article" date="2014" name="Am. J. Bot.">
        <title>Genome assembly and annotation for red clover (Trifolium pratense; Fabaceae).</title>
        <authorList>
            <person name="Istvanek J."/>
            <person name="Jaros M."/>
            <person name="Krenek A."/>
            <person name="Repkova J."/>
        </authorList>
    </citation>
    <scope>NUCLEOTIDE SEQUENCE [LARGE SCALE GENOMIC DNA]</scope>
    <source>
        <strain evidence="2">cv. Tatra</strain>
        <tissue evidence="1">Young leaves</tissue>
    </source>
</reference>